<organism evidence="4 5">
    <name type="scientific">[Roseibacterium] beibuensis</name>
    <dbReference type="NCBI Taxonomy" id="1193142"/>
    <lineage>
        <taxon>Bacteria</taxon>
        <taxon>Pseudomonadati</taxon>
        <taxon>Pseudomonadota</taxon>
        <taxon>Alphaproteobacteria</taxon>
        <taxon>Rhodobacterales</taxon>
        <taxon>Roseobacteraceae</taxon>
        <taxon>Roseicyclus</taxon>
    </lineage>
</organism>
<proteinExistence type="inferred from homology"/>
<reference evidence="5" key="1">
    <citation type="journal article" date="2019" name="Int. J. Syst. Evol. Microbiol.">
        <title>The Global Catalogue of Microorganisms (GCM) 10K type strain sequencing project: providing services to taxonomists for standard genome sequencing and annotation.</title>
        <authorList>
            <consortium name="The Broad Institute Genomics Platform"/>
            <consortium name="The Broad Institute Genome Sequencing Center for Infectious Disease"/>
            <person name="Wu L."/>
            <person name="Ma J."/>
        </authorList>
    </citation>
    <scope>NUCLEOTIDE SEQUENCE [LARGE SCALE GENOMIC DNA]</scope>
    <source>
        <strain evidence="5">JCM 18015</strain>
    </source>
</reference>
<comment type="similarity">
    <text evidence="1 2">Belongs to the UPF0102 family.</text>
</comment>
<dbReference type="InterPro" id="IPR011335">
    <property type="entry name" value="Restrct_endonuc-II-like"/>
</dbReference>
<evidence type="ECO:0000256" key="2">
    <source>
        <dbReference type="HAMAP-Rule" id="MF_00048"/>
    </source>
</evidence>
<dbReference type="InterPro" id="IPR003509">
    <property type="entry name" value="UPF0102_YraN-like"/>
</dbReference>
<feature type="region of interest" description="Disordered" evidence="3">
    <location>
        <begin position="1"/>
        <end position="23"/>
    </location>
</feature>
<evidence type="ECO:0000256" key="3">
    <source>
        <dbReference type="SAM" id="MobiDB-lite"/>
    </source>
</evidence>
<keyword evidence="5" id="KW-1185">Reference proteome</keyword>
<protein>
    <recommendedName>
        <fullName evidence="2">UPF0102 protein GCM10023209_01280</fullName>
    </recommendedName>
</protein>
<dbReference type="RefSeq" id="WP_259547254.1">
    <property type="nucleotide sequence ID" value="NZ_BAABHW010000001.1"/>
</dbReference>
<dbReference type="InterPro" id="IPR011856">
    <property type="entry name" value="tRNA_endonuc-like_dom_sf"/>
</dbReference>
<gene>
    <name evidence="4" type="ORF">GCM10023209_01280</name>
</gene>
<evidence type="ECO:0000313" key="5">
    <source>
        <dbReference type="Proteomes" id="UP001499910"/>
    </source>
</evidence>
<evidence type="ECO:0000313" key="4">
    <source>
        <dbReference type="EMBL" id="GAA5064600.1"/>
    </source>
</evidence>
<dbReference type="PANTHER" id="PTHR34039">
    <property type="entry name" value="UPF0102 PROTEIN YRAN"/>
    <property type="match status" value="1"/>
</dbReference>
<evidence type="ECO:0000256" key="1">
    <source>
        <dbReference type="ARBA" id="ARBA00006738"/>
    </source>
</evidence>
<dbReference type="Gene3D" id="3.40.1350.10">
    <property type="match status" value="1"/>
</dbReference>
<dbReference type="HAMAP" id="MF_00048">
    <property type="entry name" value="UPF0102"/>
    <property type="match status" value="1"/>
</dbReference>
<comment type="caution">
    <text evidence="4">The sequence shown here is derived from an EMBL/GenBank/DDBJ whole genome shotgun (WGS) entry which is preliminary data.</text>
</comment>
<dbReference type="Pfam" id="PF02021">
    <property type="entry name" value="UPF0102"/>
    <property type="match status" value="1"/>
</dbReference>
<dbReference type="SUPFAM" id="SSF52980">
    <property type="entry name" value="Restriction endonuclease-like"/>
    <property type="match status" value="1"/>
</dbReference>
<dbReference type="PANTHER" id="PTHR34039:SF1">
    <property type="entry name" value="UPF0102 PROTEIN YRAN"/>
    <property type="match status" value="1"/>
</dbReference>
<dbReference type="EMBL" id="BAABHW010000001">
    <property type="protein sequence ID" value="GAA5064600.1"/>
    <property type="molecule type" value="Genomic_DNA"/>
</dbReference>
<dbReference type="Proteomes" id="UP001499910">
    <property type="component" value="Unassembled WGS sequence"/>
</dbReference>
<accession>A0ABP9KRY6</accession>
<name>A0ABP9KRY6_9RHOB</name>
<feature type="compositionally biased region" description="Basic and acidic residues" evidence="3">
    <location>
        <begin position="1"/>
        <end position="11"/>
    </location>
</feature>
<sequence length="124" mass="13991">MANAKRIERGQRNFHAGQAAEEQVARRYERDGHRILSRRWRGPLGEIDLIAEKDGETVFVEVKSAADFSTAAQSLTRRQIDRLLRSAEHYIGALPTGSLTPMRFDVALVDRSGRMEILPNALMT</sequence>